<feature type="transmembrane region" description="Helical" evidence="7">
    <location>
        <begin position="400"/>
        <end position="420"/>
    </location>
</feature>
<dbReference type="EMBL" id="JADBDZ010000001">
    <property type="protein sequence ID" value="MBE1532447.1"/>
    <property type="molecule type" value="Genomic_DNA"/>
</dbReference>
<dbReference type="PRINTS" id="PR01036">
    <property type="entry name" value="TCRTETB"/>
</dbReference>
<dbReference type="PANTHER" id="PTHR42718">
    <property type="entry name" value="MAJOR FACILITATOR SUPERFAMILY MULTIDRUG TRANSPORTER MFSC"/>
    <property type="match status" value="1"/>
</dbReference>
<evidence type="ECO:0000256" key="5">
    <source>
        <dbReference type="ARBA" id="ARBA00022989"/>
    </source>
</evidence>
<dbReference type="Proteomes" id="UP000627838">
    <property type="component" value="Unassembled WGS sequence"/>
</dbReference>
<evidence type="ECO:0000256" key="3">
    <source>
        <dbReference type="ARBA" id="ARBA00022475"/>
    </source>
</evidence>
<dbReference type="PANTHER" id="PTHR42718:SF46">
    <property type="entry name" value="BLR6921 PROTEIN"/>
    <property type="match status" value="1"/>
</dbReference>
<evidence type="ECO:0000256" key="2">
    <source>
        <dbReference type="ARBA" id="ARBA00022448"/>
    </source>
</evidence>
<keyword evidence="6 7" id="KW-0472">Membrane</keyword>
<dbReference type="SUPFAM" id="SSF103473">
    <property type="entry name" value="MFS general substrate transporter"/>
    <property type="match status" value="1"/>
</dbReference>
<feature type="transmembrane region" description="Helical" evidence="7">
    <location>
        <begin position="327"/>
        <end position="346"/>
    </location>
</feature>
<feature type="transmembrane region" description="Helical" evidence="7">
    <location>
        <begin position="226"/>
        <end position="243"/>
    </location>
</feature>
<comment type="caution">
    <text evidence="9">The sequence shown here is derived from an EMBL/GenBank/DDBJ whole genome shotgun (WGS) entry which is preliminary data.</text>
</comment>
<keyword evidence="10" id="KW-1185">Reference proteome</keyword>
<evidence type="ECO:0000256" key="7">
    <source>
        <dbReference type="SAM" id="Phobius"/>
    </source>
</evidence>
<sequence>MTGRERLLLTLLLGAQFMVAVDFSILNVALPEVGAGLGFSLANLQWIATAFALAAAGFTLLFGRVADLVGRKRLFVGGMAVLGGASLLGGLATGPEVLLVARVLQGLATAAVTPAGLALLTTAFREGPLRERALGLNGALMSAGFTAGAILGGLLTGLLSWRWAFLINVPVAALVVVLAPRVVREDRTRERPRLDVPGAVTVTAGLLLLVFGLTQAGEHGWTAPPTLVALAAAAALLVAFWFVERRTGEPLVPIALLKRRNVVWGNVAGLVAFVTETSLVFLLTLYLQKVLGYSPLATGLAFGVLGLGTVLGGTLGGRTVGRFGARATIAAGGLLQAAATLPLVALGASGGWIWPLLAGTFAGGVGNMLVIVAFMVTATSGLPDAEQGRATGIATMSQQVGITMGTPIMSAIATAAMAGTAGADAVLSGVRVAIGVNALLVVAGSLLAAALLGRSTRRNA</sequence>
<name>A0ABR9JPF4_9ACTN</name>
<dbReference type="CDD" id="cd17321">
    <property type="entry name" value="MFS_MMR_MDR_like"/>
    <property type="match status" value="1"/>
</dbReference>
<dbReference type="InterPro" id="IPR036259">
    <property type="entry name" value="MFS_trans_sf"/>
</dbReference>
<feature type="transmembrane region" description="Helical" evidence="7">
    <location>
        <begin position="194"/>
        <end position="214"/>
    </location>
</feature>
<evidence type="ECO:0000256" key="6">
    <source>
        <dbReference type="ARBA" id="ARBA00023136"/>
    </source>
</evidence>
<organism evidence="9 10">
    <name type="scientific">Actinomadura algeriensis</name>
    <dbReference type="NCBI Taxonomy" id="1679523"/>
    <lineage>
        <taxon>Bacteria</taxon>
        <taxon>Bacillati</taxon>
        <taxon>Actinomycetota</taxon>
        <taxon>Actinomycetes</taxon>
        <taxon>Streptosporangiales</taxon>
        <taxon>Thermomonosporaceae</taxon>
        <taxon>Actinomadura</taxon>
    </lineage>
</organism>
<evidence type="ECO:0000313" key="10">
    <source>
        <dbReference type="Proteomes" id="UP000627838"/>
    </source>
</evidence>
<dbReference type="Gene3D" id="1.20.1720.10">
    <property type="entry name" value="Multidrug resistance protein D"/>
    <property type="match status" value="1"/>
</dbReference>
<evidence type="ECO:0000259" key="8">
    <source>
        <dbReference type="PROSITE" id="PS50850"/>
    </source>
</evidence>
<feature type="transmembrane region" description="Helical" evidence="7">
    <location>
        <begin position="99"/>
        <end position="121"/>
    </location>
</feature>
<dbReference type="RefSeq" id="WP_192759134.1">
    <property type="nucleotide sequence ID" value="NZ_JADBDZ010000001.1"/>
</dbReference>
<feature type="transmembrane region" description="Helical" evidence="7">
    <location>
        <begin position="44"/>
        <end position="62"/>
    </location>
</feature>
<dbReference type="PROSITE" id="PS50850">
    <property type="entry name" value="MFS"/>
    <property type="match status" value="1"/>
</dbReference>
<evidence type="ECO:0000313" key="9">
    <source>
        <dbReference type="EMBL" id="MBE1532447.1"/>
    </source>
</evidence>
<evidence type="ECO:0000256" key="1">
    <source>
        <dbReference type="ARBA" id="ARBA00004651"/>
    </source>
</evidence>
<feature type="domain" description="Major facilitator superfamily (MFS) profile" evidence="8">
    <location>
        <begin position="8"/>
        <end position="456"/>
    </location>
</feature>
<keyword evidence="5 7" id="KW-1133">Transmembrane helix</keyword>
<dbReference type="Pfam" id="PF07690">
    <property type="entry name" value="MFS_1"/>
    <property type="match status" value="1"/>
</dbReference>
<feature type="transmembrane region" description="Helical" evidence="7">
    <location>
        <begin position="74"/>
        <end position="93"/>
    </location>
</feature>
<keyword evidence="3" id="KW-1003">Cell membrane</keyword>
<feature type="transmembrane region" description="Helical" evidence="7">
    <location>
        <begin position="352"/>
        <end position="379"/>
    </location>
</feature>
<proteinExistence type="predicted"/>
<feature type="transmembrane region" description="Helical" evidence="7">
    <location>
        <begin position="133"/>
        <end position="155"/>
    </location>
</feature>
<feature type="transmembrane region" description="Helical" evidence="7">
    <location>
        <begin position="432"/>
        <end position="452"/>
    </location>
</feature>
<reference evidence="9 10" key="1">
    <citation type="submission" date="2020-10" db="EMBL/GenBank/DDBJ databases">
        <title>Sequencing the genomes of 1000 actinobacteria strains.</title>
        <authorList>
            <person name="Klenk H.-P."/>
        </authorList>
    </citation>
    <scope>NUCLEOTIDE SEQUENCE [LARGE SCALE GENOMIC DNA]</scope>
    <source>
        <strain evidence="9 10">DSM 46744</strain>
    </source>
</reference>
<dbReference type="InterPro" id="IPR020846">
    <property type="entry name" value="MFS_dom"/>
</dbReference>
<feature type="transmembrane region" description="Helical" evidence="7">
    <location>
        <begin position="161"/>
        <end position="182"/>
    </location>
</feature>
<keyword evidence="2" id="KW-0813">Transport</keyword>
<accession>A0ABR9JPF4</accession>
<comment type="subcellular location">
    <subcellularLocation>
        <location evidence="1">Cell membrane</location>
        <topology evidence="1">Multi-pass membrane protein</topology>
    </subcellularLocation>
</comment>
<protein>
    <submittedName>
        <fullName evidence="9">EmrB/QacA subfamily drug resistance transporter</fullName>
    </submittedName>
</protein>
<feature type="transmembrane region" description="Helical" evidence="7">
    <location>
        <begin position="293"/>
        <end position="315"/>
    </location>
</feature>
<keyword evidence="4 7" id="KW-0812">Transmembrane</keyword>
<feature type="transmembrane region" description="Helical" evidence="7">
    <location>
        <begin position="263"/>
        <end position="287"/>
    </location>
</feature>
<dbReference type="InterPro" id="IPR011701">
    <property type="entry name" value="MFS"/>
</dbReference>
<evidence type="ECO:0000256" key="4">
    <source>
        <dbReference type="ARBA" id="ARBA00022692"/>
    </source>
</evidence>
<gene>
    <name evidence="9" type="ORF">H4W34_002280</name>
</gene>
<dbReference type="Gene3D" id="1.20.1250.20">
    <property type="entry name" value="MFS general substrate transporter like domains"/>
    <property type="match status" value="1"/>
</dbReference>